<dbReference type="PROSITE" id="PS00675">
    <property type="entry name" value="SIGMA54_INTERACT_1"/>
    <property type="match status" value="1"/>
</dbReference>
<protein>
    <recommendedName>
        <fullName evidence="5">NACHT domain-containing protein</fullName>
    </recommendedName>
</protein>
<dbReference type="Gene3D" id="3.40.50.300">
    <property type="entry name" value="P-loop containing nucleotide triphosphate hydrolases"/>
    <property type="match status" value="1"/>
</dbReference>
<dbReference type="GeneID" id="20231162"/>
<evidence type="ECO:0000259" key="2">
    <source>
        <dbReference type="Pfam" id="PF13271"/>
    </source>
</evidence>
<dbReference type="KEGG" id="lgi:LOTGIDRAFT_114992"/>
<feature type="domain" description="DUF4062" evidence="2">
    <location>
        <begin position="37"/>
        <end position="124"/>
    </location>
</feature>
<dbReference type="Proteomes" id="UP000030746">
    <property type="component" value="Unassembled WGS sequence"/>
</dbReference>
<dbReference type="PANTHER" id="PTHR19871:SF14">
    <property type="entry name" value="DUF4062 DOMAIN-CONTAINING PROTEIN"/>
    <property type="match status" value="1"/>
</dbReference>
<dbReference type="HOGENOM" id="CLU_028517_0_0_1"/>
<dbReference type="OrthoDB" id="2325716at2759"/>
<dbReference type="OMA" id="WETEERM"/>
<dbReference type="CTD" id="20231162"/>
<name>V4AR66_LOTGI</name>
<dbReference type="InterPro" id="IPR041664">
    <property type="entry name" value="AAA_16"/>
</dbReference>
<dbReference type="Pfam" id="PF13271">
    <property type="entry name" value="DUF4062"/>
    <property type="match status" value="1"/>
</dbReference>
<dbReference type="Pfam" id="PF13191">
    <property type="entry name" value="AAA_16"/>
    <property type="match status" value="1"/>
</dbReference>
<sequence length="529" mass="60836">MVKKASDLFNSNLDNYTEEILRGKISVECPPTAKIVRIFTSSTFTDTRHERNYLMEKIYPKLKEFCQNLGYEFQVVDMRWGVRDEATDDHMTTELCLKEVDLCNKISTGPSFVTFLSHKYGYRDLQREIEAGEFEKLYDAARTDKVKNLLSRWFTRDDNSVPPTYILQPISSRIPEFISEVEDEKSKAKNLWNSERDEMRQGLVQAAQQILDSESSHKYVRSVTETEIDRGLINGENAVIQNIRDYQLKLAGYAFSLSECFGTEEYIQESHKLLTKLSEQKLRSKIPTDHILTYPIHWTNKGIDPVSDKAHKLYIEKLGNDFEKTIKNVMEAIVQKEVDLINTPLYQEVFQHIIFCQEKCKAFHGREETFHIIQEYMNDPKIDEPLIVHGESGSGKTSIMAMAVKNAWSTEVHQTTIIRFLGTTPDSSNIGSLLLSVINQIRTVYNQDLIKPGMTLKELANEFENTLDLAMEERPLLVVLDSLDQLDITGGARQLSWLPSKLPKHVKMIVSTLPEPEYECFPRLQVSVA</sequence>
<dbReference type="InterPro" id="IPR052752">
    <property type="entry name" value="NACHT-WD_repeat"/>
</dbReference>
<dbReference type="InterPro" id="IPR025662">
    <property type="entry name" value="Sigma_54_int_dom_ATP-bd_1"/>
</dbReference>
<dbReference type="InterPro" id="IPR025139">
    <property type="entry name" value="DUF4062"/>
</dbReference>
<reference evidence="3 4" key="1">
    <citation type="journal article" date="2013" name="Nature">
        <title>Insights into bilaterian evolution from three spiralian genomes.</title>
        <authorList>
            <person name="Simakov O."/>
            <person name="Marletaz F."/>
            <person name="Cho S.J."/>
            <person name="Edsinger-Gonzales E."/>
            <person name="Havlak P."/>
            <person name="Hellsten U."/>
            <person name="Kuo D.H."/>
            <person name="Larsson T."/>
            <person name="Lv J."/>
            <person name="Arendt D."/>
            <person name="Savage R."/>
            <person name="Osoegawa K."/>
            <person name="de Jong P."/>
            <person name="Grimwood J."/>
            <person name="Chapman J.A."/>
            <person name="Shapiro H."/>
            <person name="Aerts A."/>
            <person name="Otillar R.P."/>
            <person name="Terry A.Y."/>
            <person name="Boore J.L."/>
            <person name="Grigoriev I.V."/>
            <person name="Lindberg D.R."/>
            <person name="Seaver E.C."/>
            <person name="Weisblat D.A."/>
            <person name="Putnam N.H."/>
            <person name="Rokhsar D.S."/>
        </authorList>
    </citation>
    <scope>NUCLEOTIDE SEQUENCE [LARGE SCALE GENOMIC DNA]</scope>
</reference>
<organism evidence="3 4">
    <name type="scientific">Lottia gigantea</name>
    <name type="common">Giant owl limpet</name>
    <dbReference type="NCBI Taxonomy" id="225164"/>
    <lineage>
        <taxon>Eukaryota</taxon>
        <taxon>Metazoa</taxon>
        <taxon>Spiralia</taxon>
        <taxon>Lophotrochozoa</taxon>
        <taxon>Mollusca</taxon>
        <taxon>Gastropoda</taxon>
        <taxon>Patellogastropoda</taxon>
        <taxon>Lottioidea</taxon>
        <taxon>Lottiidae</taxon>
        <taxon>Lottia</taxon>
    </lineage>
</organism>
<proteinExistence type="predicted"/>
<evidence type="ECO:0000259" key="1">
    <source>
        <dbReference type="Pfam" id="PF13191"/>
    </source>
</evidence>
<dbReference type="InterPro" id="IPR027417">
    <property type="entry name" value="P-loop_NTPase"/>
</dbReference>
<dbReference type="AlphaFoldDB" id="V4AR66"/>
<dbReference type="STRING" id="225164.V4AR66"/>
<dbReference type="EMBL" id="KB201305">
    <property type="protein sequence ID" value="ESO97320.1"/>
    <property type="molecule type" value="Genomic_DNA"/>
</dbReference>
<keyword evidence="4" id="KW-1185">Reference proteome</keyword>
<feature type="domain" description="Orc1-like AAA ATPase" evidence="1">
    <location>
        <begin position="363"/>
        <end position="503"/>
    </location>
</feature>
<dbReference type="RefSeq" id="XP_009051923.1">
    <property type="nucleotide sequence ID" value="XM_009053675.1"/>
</dbReference>
<evidence type="ECO:0000313" key="3">
    <source>
        <dbReference type="EMBL" id="ESO97320.1"/>
    </source>
</evidence>
<dbReference type="PANTHER" id="PTHR19871">
    <property type="entry name" value="BETA TRANSDUCIN-RELATED PROTEIN"/>
    <property type="match status" value="1"/>
</dbReference>
<evidence type="ECO:0008006" key="5">
    <source>
        <dbReference type="Google" id="ProtNLM"/>
    </source>
</evidence>
<gene>
    <name evidence="3" type="ORF">LOTGIDRAFT_114992</name>
</gene>
<accession>V4AR66</accession>
<dbReference type="SUPFAM" id="SSF52540">
    <property type="entry name" value="P-loop containing nucleoside triphosphate hydrolases"/>
    <property type="match status" value="1"/>
</dbReference>
<evidence type="ECO:0000313" key="4">
    <source>
        <dbReference type="Proteomes" id="UP000030746"/>
    </source>
</evidence>